<proteinExistence type="predicted"/>
<feature type="domain" description="RING-type" evidence="6">
    <location>
        <begin position="345"/>
        <end position="396"/>
    </location>
</feature>
<keyword evidence="3" id="KW-0862">Zinc</keyword>
<evidence type="ECO:0000259" key="6">
    <source>
        <dbReference type="PROSITE" id="PS50089"/>
    </source>
</evidence>
<keyword evidence="1" id="KW-0479">Metal-binding</keyword>
<reference evidence="7" key="1">
    <citation type="submission" date="2021-09" db="EMBL/GenBank/DDBJ databases">
        <authorList>
            <consortium name="AG Swart"/>
            <person name="Singh M."/>
            <person name="Singh A."/>
            <person name="Seah K."/>
            <person name="Emmerich C."/>
        </authorList>
    </citation>
    <scope>NUCLEOTIDE SEQUENCE</scope>
    <source>
        <strain evidence="7">ATCC30299</strain>
    </source>
</reference>
<feature type="compositionally biased region" description="Basic residues" evidence="5">
    <location>
        <begin position="8"/>
        <end position="19"/>
    </location>
</feature>
<dbReference type="AlphaFoldDB" id="A0AAU9J490"/>
<keyword evidence="8" id="KW-1185">Reference proteome</keyword>
<organism evidence="7 8">
    <name type="scientific">Blepharisma stoltei</name>
    <dbReference type="NCBI Taxonomy" id="1481888"/>
    <lineage>
        <taxon>Eukaryota</taxon>
        <taxon>Sar</taxon>
        <taxon>Alveolata</taxon>
        <taxon>Ciliophora</taxon>
        <taxon>Postciliodesmatophora</taxon>
        <taxon>Heterotrichea</taxon>
        <taxon>Heterotrichida</taxon>
        <taxon>Blepharismidae</taxon>
        <taxon>Blepharisma</taxon>
    </lineage>
</organism>
<evidence type="ECO:0000256" key="5">
    <source>
        <dbReference type="SAM" id="MobiDB-lite"/>
    </source>
</evidence>
<dbReference type="Proteomes" id="UP001162131">
    <property type="component" value="Unassembled WGS sequence"/>
</dbReference>
<evidence type="ECO:0000313" key="8">
    <source>
        <dbReference type="Proteomes" id="UP001162131"/>
    </source>
</evidence>
<evidence type="ECO:0000313" key="7">
    <source>
        <dbReference type="EMBL" id="CAG9318762.1"/>
    </source>
</evidence>
<name>A0AAU9J490_9CILI</name>
<evidence type="ECO:0000256" key="4">
    <source>
        <dbReference type="PROSITE-ProRule" id="PRU00175"/>
    </source>
</evidence>
<dbReference type="InterPro" id="IPR001841">
    <property type="entry name" value="Znf_RING"/>
</dbReference>
<evidence type="ECO:0000256" key="3">
    <source>
        <dbReference type="ARBA" id="ARBA00022833"/>
    </source>
</evidence>
<dbReference type="EMBL" id="CAJZBQ010000021">
    <property type="protein sequence ID" value="CAG9318762.1"/>
    <property type="molecule type" value="Genomic_DNA"/>
</dbReference>
<dbReference type="SUPFAM" id="SSF57850">
    <property type="entry name" value="RING/U-box"/>
    <property type="match status" value="1"/>
</dbReference>
<dbReference type="PROSITE" id="PS50089">
    <property type="entry name" value="ZF_RING_2"/>
    <property type="match status" value="1"/>
</dbReference>
<sequence length="516" mass="57264">MKVGQLKKAGKKSGKKKGNSKGAGSETIQINRRESDNSQREYQTIEGLGKRDIEIVGSSKREDSEMYKTLPNYPSAYEGSINTYGQGQSTVWNGFPSGPHNFLNIDEDGLPDLNPKQSYSVEILTGSTDSLPDLIPPNYSSNLGYTTYKTGGNDISVANPPNLSILSKNISNPYTPNPGLFQLPPDEIDDLPDISGMAFKEESKIPPSLSALSLKRIPQPIESTSAVTTPQNPANMAIKKAPLVSNPVSYNSPIQPQTKIDEDLPDISNLNGGYQSSMPIKKISQKIENIYPETPKGPPLAQNNNSECDINSYATFSMPKNKEEQSYPNPSIPIADSVKKQKLKCLVCGKTKNTGALPCGHAFCKNCLLKHVVEKTKLVLFTKYEENIEVSCISCDYVLNEEDIKNGIDLKVFTAYNNRRNDRLISQRNARIIEDEENYKKSIENSDEQEFSECGICENILENMYFIPKDCCNKKICVICQSYSETYSCCLKCLTVLSQEATLKVCEVRKIAMLKF</sequence>
<dbReference type="GO" id="GO:0008270">
    <property type="term" value="F:zinc ion binding"/>
    <property type="evidence" value="ECO:0007669"/>
    <property type="project" value="UniProtKB-KW"/>
</dbReference>
<dbReference type="PROSITE" id="PS00518">
    <property type="entry name" value="ZF_RING_1"/>
    <property type="match status" value="1"/>
</dbReference>
<evidence type="ECO:0000256" key="2">
    <source>
        <dbReference type="ARBA" id="ARBA00022771"/>
    </source>
</evidence>
<protein>
    <recommendedName>
        <fullName evidence="6">RING-type domain-containing protein</fullName>
    </recommendedName>
</protein>
<dbReference type="InterPro" id="IPR013083">
    <property type="entry name" value="Znf_RING/FYVE/PHD"/>
</dbReference>
<dbReference type="Gene3D" id="3.30.40.10">
    <property type="entry name" value="Zinc/RING finger domain, C3HC4 (zinc finger)"/>
    <property type="match status" value="1"/>
</dbReference>
<evidence type="ECO:0000256" key="1">
    <source>
        <dbReference type="ARBA" id="ARBA00022723"/>
    </source>
</evidence>
<gene>
    <name evidence="7" type="ORF">BSTOLATCC_MIC22129</name>
</gene>
<keyword evidence="2 4" id="KW-0863">Zinc-finger</keyword>
<comment type="caution">
    <text evidence="7">The sequence shown here is derived from an EMBL/GenBank/DDBJ whole genome shotgun (WGS) entry which is preliminary data.</text>
</comment>
<accession>A0AAU9J490</accession>
<feature type="region of interest" description="Disordered" evidence="5">
    <location>
        <begin position="1"/>
        <end position="49"/>
    </location>
</feature>
<dbReference type="InterPro" id="IPR017907">
    <property type="entry name" value="Znf_RING_CS"/>
</dbReference>